<keyword evidence="2" id="KW-0004">4Fe-4S</keyword>
<dbReference type="InterPro" id="IPR013785">
    <property type="entry name" value="Aldolase_TIM"/>
</dbReference>
<evidence type="ECO:0000256" key="5">
    <source>
        <dbReference type="ARBA" id="ARBA00023004"/>
    </source>
</evidence>
<dbReference type="NCBIfam" id="TIGR02351">
    <property type="entry name" value="thiH"/>
    <property type="match status" value="1"/>
</dbReference>
<keyword evidence="4" id="KW-0479">Metal-binding</keyword>
<dbReference type="Pfam" id="PF04055">
    <property type="entry name" value="Radical_SAM"/>
    <property type="match status" value="1"/>
</dbReference>
<dbReference type="SFLD" id="SFLDS00029">
    <property type="entry name" value="Radical_SAM"/>
    <property type="match status" value="1"/>
</dbReference>
<dbReference type="SFLD" id="SFLDF00301">
    <property type="entry name" value="2-iminoacetate_synthase_(ThiH)"/>
    <property type="match status" value="1"/>
</dbReference>
<organism evidence="8 9">
    <name type="scientific">Bowmanella dokdonensis</name>
    <dbReference type="NCBI Taxonomy" id="751969"/>
    <lineage>
        <taxon>Bacteria</taxon>
        <taxon>Pseudomonadati</taxon>
        <taxon>Pseudomonadota</taxon>
        <taxon>Gammaproteobacteria</taxon>
        <taxon>Alteromonadales</taxon>
        <taxon>Alteromonadaceae</taxon>
        <taxon>Bowmanella</taxon>
    </lineage>
</organism>
<evidence type="ECO:0000259" key="7">
    <source>
        <dbReference type="PROSITE" id="PS51918"/>
    </source>
</evidence>
<dbReference type="PANTHER" id="PTHR43583:SF1">
    <property type="entry name" value="2-IMINOACETATE SYNTHASE"/>
    <property type="match status" value="1"/>
</dbReference>
<dbReference type="AlphaFoldDB" id="A0A939DNZ9"/>
<sequence length="372" mass="42505">MSFIEQFKSLEWDDISLRIRASTPAQVELALVREKRGLNDLMALLSPAAEPYLEQMARQSWHLTRQRFGHTLQFFLPLYLSNLCANECDYCGFSMSNRIKRKTLTEDEIERECRAIKAMGFDSLLLVTGEHEAKVGMDYFRRVLPRVKAHFSYLMMEVQPLGEQDYRELTCLGLDAVMVYQETYQPRTYARHHLKGNKQDFAWRLDTPDRLGRAGIDKIGLGVLLGLDDWRTDSLMTAAHLRYLQQTYWRSRFSLSFPRLRPCTGNQRQVQGMTNKQLVQLICAYRLFDQEVELSLSTRESASFRDSVLPLGITSLSAGSSTQPGGYAGRQQALEQFAVDDSRSPAQVAQAVAAAGLQPIWTDWQRSFSGGY</sequence>
<gene>
    <name evidence="8" type="primary">thiH</name>
    <name evidence="8" type="ORF">J0A66_13745</name>
</gene>
<dbReference type="Gene3D" id="3.20.20.70">
    <property type="entry name" value="Aldolase class I"/>
    <property type="match status" value="1"/>
</dbReference>
<dbReference type="SUPFAM" id="SSF102114">
    <property type="entry name" value="Radical SAM enzymes"/>
    <property type="match status" value="1"/>
</dbReference>
<evidence type="ECO:0000256" key="1">
    <source>
        <dbReference type="ARBA" id="ARBA00001966"/>
    </source>
</evidence>
<protein>
    <submittedName>
        <fullName evidence="8">2-iminoacetate synthase ThiH</fullName>
    </submittedName>
</protein>
<dbReference type="GO" id="GO:0051539">
    <property type="term" value="F:4 iron, 4 sulfur cluster binding"/>
    <property type="evidence" value="ECO:0007669"/>
    <property type="project" value="UniProtKB-KW"/>
</dbReference>
<evidence type="ECO:0000256" key="4">
    <source>
        <dbReference type="ARBA" id="ARBA00022723"/>
    </source>
</evidence>
<dbReference type="InterPro" id="IPR058240">
    <property type="entry name" value="rSAM_sf"/>
</dbReference>
<reference evidence="8" key="1">
    <citation type="submission" date="2021-03" db="EMBL/GenBank/DDBJ databases">
        <title>novel species isolated from a fishpond in China.</title>
        <authorList>
            <person name="Lu H."/>
            <person name="Cai Z."/>
        </authorList>
    </citation>
    <scope>NUCLEOTIDE SEQUENCE</scope>
    <source>
        <strain evidence="8">JCM 30855</strain>
    </source>
</reference>
<dbReference type="GO" id="GO:0003824">
    <property type="term" value="F:catalytic activity"/>
    <property type="evidence" value="ECO:0007669"/>
    <property type="project" value="InterPro"/>
</dbReference>
<dbReference type="GO" id="GO:0005506">
    <property type="term" value="F:iron ion binding"/>
    <property type="evidence" value="ECO:0007669"/>
    <property type="project" value="InterPro"/>
</dbReference>
<dbReference type="RefSeq" id="WP_206574407.1">
    <property type="nucleotide sequence ID" value="NZ_JAFKCV010000007.1"/>
</dbReference>
<comment type="caution">
    <text evidence="8">The sequence shown here is derived from an EMBL/GenBank/DDBJ whole genome shotgun (WGS) entry which is preliminary data.</text>
</comment>
<dbReference type="CDD" id="cd01335">
    <property type="entry name" value="Radical_SAM"/>
    <property type="match status" value="1"/>
</dbReference>
<keyword evidence="9" id="KW-1185">Reference proteome</keyword>
<feature type="domain" description="Radical SAM core" evidence="7">
    <location>
        <begin position="70"/>
        <end position="305"/>
    </location>
</feature>
<dbReference type="SMART" id="SM00876">
    <property type="entry name" value="BATS"/>
    <property type="match status" value="1"/>
</dbReference>
<comment type="cofactor">
    <cofactor evidence="1">
        <name>[4Fe-4S] cluster</name>
        <dbReference type="ChEBI" id="CHEBI:49883"/>
    </cofactor>
</comment>
<evidence type="ECO:0000313" key="8">
    <source>
        <dbReference type="EMBL" id="MBN7826294.1"/>
    </source>
</evidence>
<dbReference type="SFLD" id="SFLDG01060">
    <property type="entry name" value="BATS_domain_containing"/>
    <property type="match status" value="1"/>
</dbReference>
<accession>A0A939DNZ9</accession>
<keyword evidence="6" id="KW-0411">Iron-sulfur</keyword>
<dbReference type="InterPro" id="IPR034428">
    <property type="entry name" value="ThiH/NoCL/HydG-like"/>
</dbReference>
<evidence type="ECO:0000313" key="9">
    <source>
        <dbReference type="Proteomes" id="UP000664654"/>
    </source>
</evidence>
<dbReference type="PROSITE" id="PS51918">
    <property type="entry name" value="RADICAL_SAM"/>
    <property type="match status" value="1"/>
</dbReference>
<dbReference type="InterPro" id="IPR007197">
    <property type="entry name" value="rSAM"/>
</dbReference>
<dbReference type="Pfam" id="PF06968">
    <property type="entry name" value="BATS"/>
    <property type="match status" value="1"/>
</dbReference>
<proteinExistence type="predicted"/>
<dbReference type="SFLD" id="SFLDG01081">
    <property type="entry name" value="cleavage_of_the_Ca-Cb_bond_in"/>
    <property type="match status" value="1"/>
</dbReference>
<dbReference type="InterPro" id="IPR012726">
    <property type="entry name" value="ThiH"/>
</dbReference>
<name>A0A939DNZ9_9ALTE</name>
<dbReference type="InterPro" id="IPR010722">
    <property type="entry name" value="BATS_dom"/>
</dbReference>
<dbReference type="GO" id="GO:0009228">
    <property type="term" value="P:thiamine biosynthetic process"/>
    <property type="evidence" value="ECO:0007669"/>
    <property type="project" value="InterPro"/>
</dbReference>
<dbReference type="PANTHER" id="PTHR43583">
    <property type="entry name" value="2-IMINOACETATE SYNTHASE"/>
    <property type="match status" value="1"/>
</dbReference>
<dbReference type="EMBL" id="JAFKCV010000007">
    <property type="protein sequence ID" value="MBN7826294.1"/>
    <property type="molecule type" value="Genomic_DNA"/>
</dbReference>
<evidence type="ECO:0000256" key="6">
    <source>
        <dbReference type="ARBA" id="ARBA00023014"/>
    </source>
</evidence>
<dbReference type="Proteomes" id="UP000664654">
    <property type="component" value="Unassembled WGS sequence"/>
</dbReference>
<evidence type="ECO:0000256" key="2">
    <source>
        <dbReference type="ARBA" id="ARBA00022485"/>
    </source>
</evidence>
<keyword evidence="5" id="KW-0408">Iron</keyword>
<keyword evidence="3" id="KW-0949">S-adenosyl-L-methionine</keyword>
<evidence type="ECO:0000256" key="3">
    <source>
        <dbReference type="ARBA" id="ARBA00022691"/>
    </source>
</evidence>